<feature type="domain" description="Reverse transcriptase Ty1/copia-type" evidence="1">
    <location>
        <begin position="624"/>
        <end position="860"/>
    </location>
</feature>
<protein>
    <recommendedName>
        <fullName evidence="4">Retrovirus-related Pol polyprotein from transposon TNT 1-94</fullName>
    </recommendedName>
</protein>
<dbReference type="AlphaFoldDB" id="A5BBZ4"/>
<feature type="domain" description="Retroviral polymerase SH3-like" evidence="2">
    <location>
        <begin position="167"/>
        <end position="225"/>
    </location>
</feature>
<dbReference type="InterPro" id="IPR013103">
    <property type="entry name" value="RVT_2"/>
</dbReference>
<dbReference type="EMBL" id="AM454009">
    <property type="protein sequence ID" value="CAN80993.1"/>
    <property type="molecule type" value="Genomic_DNA"/>
</dbReference>
<dbReference type="SUPFAM" id="SSF56672">
    <property type="entry name" value="DNA/RNA polymerases"/>
    <property type="match status" value="1"/>
</dbReference>
<evidence type="ECO:0000259" key="1">
    <source>
        <dbReference type="Pfam" id="PF07727"/>
    </source>
</evidence>
<dbReference type="PANTHER" id="PTHR43383">
    <property type="entry name" value="NODULIN 6"/>
    <property type="match status" value="1"/>
</dbReference>
<evidence type="ECO:0000259" key="2">
    <source>
        <dbReference type="Pfam" id="PF25597"/>
    </source>
</evidence>
<gene>
    <name evidence="3" type="ORF">VITISV_022128</name>
</gene>
<dbReference type="InterPro" id="IPR043502">
    <property type="entry name" value="DNA/RNA_pol_sf"/>
</dbReference>
<organism evidence="3">
    <name type="scientific">Vitis vinifera</name>
    <name type="common">Grape</name>
    <dbReference type="NCBI Taxonomy" id="29760"/>
    <lineage>
        <taxon>Eukaryota</taxon>
        <taxon>Viridiplantae</taxon>
        <taxon>Streptophyta</taxon>
        <taxon>Embryophyta</taxon>
        <taxon>Tracheophyta</taxon>
        <taxon>Spermatophyta</taxon>
        <taxon>Magnoliopsida</taxon>
        <taxon>eudicotyledons</taxon>
        <taxon>Gunneridae</taxon>
        <taxon>Pentapetalae</taxon>
        <taxon>rosids</taxon>
        <taxon>Vitales</taxon>
        <taxon>Vitaceae</taxon>
        <taxon>Viteae</taxon>
        <taxon>Vitis</taxon>
    </lineage>
</organism>
<dbReference type="PANTHER" id="PTHR43383:SF2">
    <property type="entry name" value="AMIDOHYDROLASE 2 FAMILY PROTEIN"/>
    <property type="match status" value="1"/>
</dbReference>
<accession>A5BBZ4</accession>
<evidence type="ECO:0008006" key="4">
    <source>
        <dbReference type="Google" id="ProtNLM"/>
    </source>
</evidence>
<sequence>MGHIRRICLYRQEEKKTQAQGSVALIDDGYDSAKVLTVTLNQNHEEWVLDVALIICVQEEISFHPIKKLMVERTLKEVYLKRNLISLGTLDESGYNFKIENGKLTISKGVMVVMKGQKRNDLYILKAVMATCYLVNRIPSSAINFKTPEELWFGKPSNYDHLRIFGCITYVHQSEGKLKPRSIKCIFLGYPEGVKGYRLWYKESPGVKIIISRDVMFNENEILSMRTNTAGTEEDSKNRSLTLDKDHFEFEVELSSQDGHDQQNDLAHSGLETEDTEVLVERKPNKKVVTCKWIFKRKQGATENELIRFKTRLVAQGYTQREGIDYTEVFSPVVKHTSIRVLMSIVAQFDWELEQLDVKYVFLHGDLEEKILMTQLEGLIRAQLVSSNSVLRRESLGSSPLFKSGDFGSFLALGICPIVILPTGVLQLLPINGFNANSLSLMHLAMARASHLAFAIQDKSQIQEVKRILKSKFDMMDLGNARRIRDMELCHWRRCSSAIGGTIGGTVQAPFEAPSTRRWRHHWRRRSGAIGSVVLERSWWSEWHCDAFLASFSSPERCSGVGRRLLQSATPSRRRFRATEAPCNTARHHRLAMGNHRSSNGGGISPLALLDDSSSTAVGAAPRDLVELPESVKLIGCKWIFKTKRDSKGNIVRYKACLVAKGFTQKEDIDYKETFSSVSSNDSFRIIMALAAHYDLELHQMDVKTAFLNGNIDETIYMVQPENFESNDSKQLVCKLKRSIYGLKQASRQWYQKFDQVITLFGFKENTVDQCIYLKFSGSKFIILVLYVDDILLASSDVGVLHETKRFLSSKFDMKDLGNASFVLGIHIYRDRSRGILGLSQKAYIDKVLSRFGMSNCALGDTSMAKGDKFSLHQCLKNELENKDMERFPYASAVGSLMYAQVCTCPDTTYIVEMFGRIHSLLRGIKPWDMIEKPLRIKCDNKAAKLYSKNNRSSSKSKHIDIKFLVVKERVQSLQVSIEHISTNSMIADPLTKGLPPKVYHEHVTHMGVVHIDDVLV</sequence>
<dbReference type="InterPro" id="IPR057670">
    <property type="entry name" value="SH3_retrovirus"/>
</dbReference>
<dbReference type="Pfam" id="PF07727">
    <property type="entry name" value="RVT_2"/>
    <property type="match status" value="2"/>
</dbReference>
<name>A5BBZ4_VITVI</name>
<reference evidence="3" key="1">
    <citation type="journal article" date="2007" name="PLoS ONE">
        <title>The first genome sequence of an elite grapevine cultivar (Pinot noir Vitis vinifera L.): coping with a highly heterozygous genome.</title>
        <authorList>
            <person name="Velasco R."/>
            <person name="Zharkikh A."/>
            <person name="Troggio M."/>
            <person name="Cartwright D.A."/>
            <person name="Cestaro A."/>
            <person name="Pruss D."/>
            <person name="Pindo M."/>
            <person name="FitzGerald L.M."/>
            <person name="Vezzulli S."/>
            <person name="Reid J."/>
            <person name="Malacarne G."/>
            <person name="Iliev D."/>
            <person name="Coppola G."/>
            <person name="Wardell B."/>
            <person name="Micheletti D."/>
            <person name="Macalma T."/>
            <person name="Facci M."/>
            <person name="Mitchell J.T."/>
            <person name="Perazzolli M."/>
            <person name="Eldredge G."/>
            <person name="Gatto P."/>
            <person name="Oyzerski R."/>
            <person name="Moretto M."/>
            <person name="Gutin N."/>
            <person name="Stefanini M."/>
            <person name="Chen Y."/>
            <person name="Segala C."/>
            <person name="Davenport C."/>
            <person name="Dematte L."/>
            <person name="Mraz A."/>
            <person name="Battilana J."/>
            <person name="Stormo K."/>
            <person name="Costa F."/>
            <person name="Tao Q."/>
            <person name="Si-Ammour A."/>
            <person name="Harkins T."/>
            <person name="Lackey A."/>
            <person name="Perbost C."/>
            <person name="Taillon B."/>
            <person name="Stella A."/>
            <person name="Solovyev V."/>
            <person name="Fawcett J.A."/>
            <person name="Sterck L."/>
            <person name="Vandepoele K."/>
            <person name="Grando S.M."/>
            <person name="Toppo S."/>
            <person name="Moser C."/>
            <person name="Lanchbury J."/>
            <person name="Bogden R."/>
            <person name="Skolnick M."/>
            <person name="Sgaramella V."/>
            <person name="Bhatnagar S.K."/>
            <person name="Fontana P."/>
            <person name="Gutin A."/>
            <person name="Van de Peer Y."/>
            <person name="Salamini F."/>
            <person name="Viola R."/>
        </authorList>
    </citation>
    <scope>NUCLEOTIDE SEQUENCE</scope>
</reference>
<dbReference type="Pfam" id="PF25597">
    <property type="entry name" value="SH3_retrovirus"/>
    <property type="match status" value="1"/>
</dbReference>
<proteinExistence type="predicted"/>
<evidence type="ECO:0000313" key="3">
    <source>
        <dbReference type="EMBL" id="CAN80993.1"/>
    </source>
</evidence>
<feature type="domain" description="Reverse transcriptase Ty1/copia-type" evidence="1">
    <location>
        <begin position="278"/>
        <end position="380"/>
    </location>
</feature>